<sequence length="394" mass="45409">MKVLFVISSLSLRHGGPPKACLETAESLNELGHSVVICTTEDLQNEDLSILSDLQNKGISIQIFPITWSKFFLTRYFYFSLALARFLKKNIRQFDIVYIYSLYRFPPTISSFYSRKNKIPYITHPHGSLDPYLYKKNSWIKSIYEKFIEFKNLNKAAAIHFTTHEERDLVKPLKLKSRAIVIPYGIRLRDYIPNPQLAEKWFPKLKEKKVLLFLSRINFKKGLDLLVPAFAQILKDIPDLWLVLAGPDNEDYGEKVRGWLKEYKIEDKALFTGMLLGEKKRAILSLADLFVLPSYTESFGIAVIEAMAMERAVVISDKVNIWREVQEAGAGLVVPCRVDEIARACVTLLKDPQLALEMGRRGRMFVEARYSLEATTRELEKEFQKIIEEQRGAS</sequence>
<feature type="domain" description="Glycosyl transferase family 1" evidence="1">
    <location>
        <begin position="204"/>
        <end position="363"/>
    </location>
</feature>
<evidence type="ECO:0000259" key="1">
    <source>
        <dbReference type="Pfam" id="PF00534"/>
    </source>
</evidence>
<dbReference type="RefSeq" id="WP_206845659.1">
    <property type="nucleotide sequence ID" value="NZ_CP065956.1"/>
</dbReference>
<organism evidence="3 4">
    <name type="scientific">Candidatus Methylacidiphilum infernorum</name>
    <dbReference type="NCBI Taxonomy" id="511746"/>
    <lineage>
        <taxon>Bacteria</taxon>
        <taxon>Pseudomonadati</taxon>
        <taxon>Verrucomicrobiota</taxon>
        <taxon>Methylacidiphilae</taxon>
        <taxon>Methylacidiphilales</taxon>
        <taxon>Methylacidiphilaceae</taxon>
        <taxon>Methylacidiphilum (ex Ratnadevi et al. 2023)</taxon>
    </lineage>
</organism>
<evidence type="ECO:0000313" key="4">
    <source>
        <dbReference type="Proteomes" id="UP000663088"/>
    </source>
</evidence>
<dbReference type="InterPro" id="IPR028098">
    <property type="entry name" value="Glyco_trans_4-like_N"/>
</dbReference>
<accession>A0ABX7PUQ7</accession>
<dbReference type="Gene3D" id="3.40.50.2000">
    <property type="entry name" value="Glycogen Phosphorylase B"/>
    <property type="match status" value="2"/>
</dbReference>
<dbReference type="InterPro" id="IPR001296">
    <property type="entry name" value="Glyco_trans_1"/>
</dbReference>
<evidence type="ECO:0000313" key="3">
    <source>
        <dbReference type="EMBL" id="QSR86408.1"/>
    </source>
</evidence>
<proteinExistence type="predicted"/>
<dbReference type="PANTHER" id="PTHR45947">
    <property type="entry name" value="SULFOQUINOVOSYL TRANSFERASE SQD2"/>
    <property type="match status" value="1"/>
</dbReference>
<name>A0ABX7PUQ7_9BACT</name>
<protein>
    <submittedName>
        <fullName evidence="3">Glycosyltransferase</fullName>
    </submittedName>
</protein>
<evidence type="ECO:0000259" key="2">
    <source>
        <dbReference type="Pfam" id="PF13439"/>
    </source>
</evidence>
<dbReference type="EMBL" id="CP065956">
    <property type="protein sequence ID" value="QSR86408.1"/>
    <property type="molecule type" value="Genomic_DNA"/>
</dbReference>
<feature type="domain" description="Glycosyltransferase subfamily 4-like N-terminal" evidence="2">
    <location>
        <begin position="15"/>
        <end position="188"/>
    </location>
</feature>
<dbReference type="InterPro" id="IPR050194">
    <property type="entry name" value="Glycosyltransferase_grp1"/>
</dbReference>
<dbReference type="Proteomes" id="UP000663088">
    <property type="component" value="Chromosome"/>
</dbReference>
<reference evidence="3 4" key="1">
    <citation type="submission" date="2020-12" db="EMBL/GenBank/DDBJ databases">
        <authorList>
            <person name="Awala S.I."/>
            <person name="Gwak J.-H."/>
            <person name="Kim S.-J."/>
            <person name="Rhee S.-K."/>
        </authorList>
    </citation>
    <scope>NUCLEOTIDE SEQUENCE [LARGE SCALE GENOMIC DNA]</scope>
    <source>
        <strain evidence="3 4">IT5</strain>
    </source>
</reference>
<gene>
    <name evidence="3" type="ORF">EM20IM_07880</name>
</gene>
<dbReference type="PANTHER" id="PTHR45947:SF3">
    <property type="entry name" value="SULFOQUINOVOSYL TRANSFERASE SQD2"/>
    <property type="match status" value="1"/>
</dbReference>
<keyword evidence="4" id="KW-1185">Reference proteome</keyword>
<dbReference type="Pfam" id="PF00534">
    <property type="entry name" value="Glycos_transf_1"/>
    <property type="match status" value="1"/>
</dbReference>
<dbReference type="Pfam" id="PF13439">
    <property type="entry name" value="Glyco_transf_4"/>
    <property type="match status" value="1"/>
</dbReference>
<dbReference type="SUPFAM" id="SSF53756">
    <property type="entry name" value="UDP-Glycosyltransferase/glycogen phosphorylase"/>
    <property type="match status" value="1"/>
</dbReference>